<comment type="caution">
    <text evidence="2">The sequence shown here is derived from an EMBL/GenBank/DDBJ whole genome shotgun (WGS) entry which is preliminary data.</text>
</comment>
<organism evidence="2 3">
    <name type="scientific">Candidatus Magnetobacterium casense</name>
    <dbReference type="NCBI Taxonomy" id="1455061"/>
    <lineage>
        <taxon>Bacteria</taxon>
        <taxon>Pseudomonadati</taxon>
        <taxon>Nitrospirota</taxon>
        <taxon>Thermodesulfovibrionia</taxon>
        <taxon>Thermodesulfovibrionales</taxon>
        <taxon>Candidatus Magnetobacteriaceae</taxon>
        <taxon>Candidatus Magnetobacterium</taxon>
    </lineage>
</organism>
<dbReference type="RefSeq" id="WP_218251577.1">
    <property type="nucleotide sequence ID" value="NZ_JABXWD010000061.1"/>
</dbReference>
<feature type="domain" description="STAS" evidence="1">
    <location>
        <begin position="7"/>
        <end position="118"/>
    </location>
</feature>
<dbReference type="InterPro" id="IPR002645">
    <property type="entry name" value="STAS_dom"/>
</dbReference>
<gene>
    <name evidence="2" type="ORF">HWQ67_05150</name>
</gene>
<keyword evidence="3" id="KW-1185">Reference proteome</keyword>
<name>A0ABS6RWG4_9BACT</name>
<evidence type="ECO:0000259" key="1">
    <source>
        <dbReference type="PROSITE" id="PS50801"/>
    </source>
</evidence>
<reference evidence="2 3" key="1">
    <citation type="journal article" date="2020" name="J Geophys Res Biogeosci">
        <title>Magnetotaxis as an Adaptation to Enable Bacterial Shuttling of Microbial Sulfur and Sulfur Cycling Across Aquatic Oxic#Anoxic Interfaces.</title>
        <authorList>
            <person name="Li J."/>
            <person name="Liu P."/>
            <person name="Wang J."/>
            <person name="Roberts A.P."/>
            <person name="Pan Y."/>
        </authorList>
    </citation>
    <scope>NUCLEOTIDE SEQUENCE [LARGE SCALE GENOMIC DNA]</scope>
    <source>
        <strain evidence="2 3">MYR-1_YQ</strain>
    </source>
</reference>
<accession>A0ABS6RWG4</accession>
<dbReference type="PROSITE" id="PS50801">
    <property type="entry name" value="STAS"/>
    <property type="match status" value="1"/>
</dbReference>
<protein>
    <recommendedName>
        <fullName evidence="1">STAS domain-containing protein</fullName>
    </recommendedName>
</protein>
<sequence>MSTDLYSTVAITKTKGVIVVTMQPDLDKEGFETMCKVVLELTAKTKIKAVVLDFSAVDVLNLLDFQRARAFLASVRLLGAEVAIVSLKAGIVVYLTEVQAETEGINYFFDLDEALHQLGEGC</sequence>
<dbReference type="InterPro" id="IPR036513">
    <property type="entry name" value="STAS_dom_sf"/>
</dbReference>
<proteinExistence type="predicted"/>
<evidence type="ECO:0000313" key="3">
    <source>
        <dbReference type="Proteomes" id="UP001196980"/>
    </source>
</evidence>
<dbReference type="SUPFAM" id="SSF52091">
    <property type="entry name" value="SpoIIaa-like"/>
    <property type="match status" value="1"/>
</dbReference>
<dbReference type="Proteomes" id="UP001196980">
    <property type="component" value="Unassembled WGS sequence"/>
</dbReference>
<evidence type="ECO:0000313" key="2">
    <source>
        <dbReference type="EMBL" id="MBV6340963.1"/>
    </source>
</evidence>
<dbReference type="Gene3D" id="3.30.750.24">
    <property type="entry name" value="STAS domain"/>
    <property type="match status" value="1"/>
</dbReference>
<dbReference type="EMBL" id="JABXWD010000061">
    <property type="protein sequence ID" value="MBV6340963.1"/>
    <property type="molecule type" value="Genomic_DNA"/>
</dbReference>